<proteinExistence type="predicted"/>
<name>A0AAE9ETY0_CAEBR</name>
<protein>
    <submittedName>
        <fullName evidence="1">Uncharacterized protein</fullName>
    </submittedName>
</protein>
<dbReference type="Proteomes" id="UP000829354">
    <property type="component" value="Chromosome IV"/>
</dbReference>
<dbReference type="AlphaFoldDB" id="A0AAE9ETY0"/>
<organism evidence="1 2">
    <name type="scientific">Caenorhabditis briggsae</name>
    <dbReference type="NCBI Taxonomy" id="6238"/>
    <lineage>
        <taxon>Eukaryota</taxon>
        <taxon>Metazoa</taxon>
        <taxon>Ecdysozoa</taxon>
        <taxon>Nematoda</taxon>
        <taxon>Chromadorea</taxon>
        <taxon>Rhabditida</taxon>
        <taxon>Rhabditina</taxon>
        <taxon>Rhabditomorpha</taxon>
        <taxon>Rhabditoidea</taxon>
        <taxon>Rhabditidae</taxon>
        <taxon>Peloderinae</taxon>
        <taxon>Caenorhabditis</taxon>
    </lineage>
</organism>
<evidence type="ECO:0000313" key="2">
    <source>
        <dbReference type="Proteomes" id="UP000829354"/>
    </source>
</evidence>
<reference evidence="1 2" key="1">
    <citation type="submission" date="2022-04" db="EMBL/GenBank/DDBJ databases">
        <title>Chromosome-level reference genomes for two strains of Caenorhabditis briggsae: an improved platform for comparative genomics.</title>
        <authorList>
            <person name="Stevens L."/>
            <person name="Andersen E."/>
        </authorList>
    </citation>
    <scope>NUCLEOTIDE SEQUENCE [LARGE SCALE GENOMIC DNA]</scope>
    <source>
        <strain evidence="1">VX34</strain>
        <tissue evidence="1">Whole-organism</tissue>
    </source>
</reference>
<sequence>MAADIKNITEKFKKLSIDPVYDTNWCDMLVEIKLECIGKMEFAERLSLRCTAKAERSLVDSQKIKFTKGVFWGDHSALGFDLFCDNTCEFGMRSEDINKNLELMKYVKKIGMFDNLEISIGSSIKNKFLAYQDQFFTDEGRFAAKNIELQYCKMDNIIAVLRKMSDGVESIKINTVRTVLGELGKVLAISHVQNVPYWHIRDYYHTDSLHKVAQMWIDKNSKIGFTFQVSVKGVDGSFEKFLEHFFDRIVAENFKRARIRTNNPDRHILLERGLDHYVQVDDYLQFFRLIVISAEMKESEYDDNCKEWICKMDPVMQRMYDFDYNHGR</sequence>
<evidence type="ECO:0000313" key="1">
    <source>
        <dbReference type="EMBL" id="UMM27105.1"/>
    </source>
</evidence>
<dbReference type="InterPro" id="IPR042317">
    <property type="entry name" value="She-1-like"/>
</dbReference>
<accession>A0AAE9ETY0</accession>
<keyword evidence="2" id="KW-1185">Reference proteome</keyword>
<gene>
    <name evidence="1" type="ORF">L5515_010539</name>
</gene>
<dbReference type="EMBL" id="CP092623">
    <property type="protein sequence ID" value="UMM27105.1"/>
    <property type="molecule type" value="Genomic_DNA"/>
</dbReference>
<dbReference type="PANTHER" id="PTHR31006">
    <property type="entry name" value="F-BOX DOMAIN-CONTAINING PROTEIN-RELATED-RELATED"/>
    <property type="match status" value="1"/>
</dbReference>
<dbReference type="PANTHER" id="PTHR31006:SF3">
    <property type="entry name" value="F-BOX DOMAIN-CONTAINING PROTEIN-RELATED"/>
    <property type="match status" value="1"/>
</dbReference>